<dbReference type="Pfam" id="PF07245">
    <property type="entry name" value="Phlebovirus_G2"/>
    <property type="match status" value="1"/>
</dbReference>
<dbReference type="InterPro" id="IPR043502">
    <property type="entry name" value="DNA/RNA_pol_sf"/>
</dbReference>
<keyword evidence="7" id="KW-0479">Metal-binding</keyword>
<evidence type="ECO:0000313" key="16">
    <source>
        <dbReference type="WBParaSite" id="HPLM_0000040401-mRNA-1"/>
    </source>
</evidence>
<keyword evidence="7" id="KW-0862">Zinc</keyword>
<evidence type="ECO:0000256" key="8">
    <source>
        <dbReference type="SAM" id="Coils"/>
    </source>
</evidence>
<dbReference type="InterPro" id="IPR021109">
    <property type="entry name" value="Peptidase_aspartic_dom_sf"/>
</dbReference>
<dbReference type="Gene3D" id="2.60.40.3770">
    <property type="match status" value="1"/>
</dbReference>
<dbReference type="InterPro" id="IPR041588">
    <property type="entry name" value="Integrase_H2C2"/>
</dbReference>
<feature type="domain" description="Peptidase A2" evidence="12">
    <location>
        <begin position="511"/>
        <end position="526"/>
    </location>
</feature>
<dbReference type="Pfam" id="PF03564">
    <property type="entry name" value="DUF1759"/>
    <property type="match status" value="1"/>
</dbReference>
<dbReference type="InterPro" id="IPR000477">
    <property type="entry name" value="RT_dom"/>
</dbReference>
<feature type="transmembrane region" description="Helical" evidence="10">
    <location>
        <begin position="2081"/>
        <end position="2098"/>
    </location>
</feature>
<evidence type="ECO:0000256" key="5">
    <source>
        <dbReference type="ARBA" id="ARBA00022801"/>
    </source>
</evidence>
<dbReference type="InterPro" id="IPR005312">
    <property type="entry name" value="DUF1759"/>
</dbReference>
<dbReference type="InterPro" id="IPR008737">
    <property type="entry name" value="DUF1758"/>
</dbReference>
<protein>
    <submittedName>
        <fullName evidence="16">Integrase catalytic domain-containing protein</fullName>
    </submittedName>
</protein>
<reference evidence="14 15" key="2">
    <citation type="submission" date="2018-11" db="EMBL/GenBank/DDBJ databases">
        <authorList>
            <consortium name="Pathogen Informatics"/>
        </authorList>
    </citation>
    <scope>NUCLEOTIDE SEQUENCE [LARGE SCALE GENOMIC DNA]</scope>
    <source>
        <strain evidence="14 15">MHpl1</strain>
    </source>
</reference>
<dbReference type="InterPro" id="IPR043128">
    <property type="entry name" value="Rev_trsase/Diguanyl_cyclase"/>
</dbReference>
<evidence type="ECO:0000256" key="9">
    <source>
        <dbReference type="SAM" id="MobiDB-lite"/>
    </source>
</evidence>
<dbReference type="InterPro" id="IPR036397">
    <property type="entry name" value="RNaseH_sf"/>
</dbReference>
<dbReference type="PROSITE" id="PS50158">
    <property type="entry name" value="ZF_CCHC"/>
    <property type="match status" value="1"/>
</dbReference>
<feature type="coiled-coil region" evidence="8">
    <location>
        <begin position="54"/>
        <end position="81"/>
    </location>
</feature>
<dbReference type="PROSITE" id="PS00141">
    <property type="entry name" value="ASP_PROTEASE"/>
    <property type="match status" value="1"/>
</dbReference>
<reference evidence="16" key="1">
    <citation type="submission" date="2017-02" db="UniProtKB">
        <authorList>
            <consortium name="WormBaseParasite"/>
        </authorList>
    </citation>
    <scope>IDENTIFICATION</scope>
</reference>
<evidence type="ECO:0000256" key="10">
    <source>
        <dbReference type="SAM" id="Phobius"/>
    </source>
</evidence>
<dbReference type="Pfam" id="PF00078">
    <property type="entry name" value="RVT_1"/>
    <property type="match status" value="1"/>
</dbReference>
<keyword evidence="6" id="KW-0695">RNA-directed DNA polymerase</keyword>
<evidence type="ECO:0000259" key="11">
    <source>
        <dbReference type="PROSITE" id="PS50158"/>
    </source>
</evidence>
<feature type="transmembrane region" description="Helical" evidence="10">
    <location>
        <begin position="2557"/>
        <end position="2577"/>
    </location>
</feature>
<keyword evidence="7" id="KW-0863">Zinc-finger</keyword>
<dbReference type="Gene3D" id="2.40.70.10">
    <property type="entry name" value="Acid Proteases"/>
    <property type="match status" value="1"/>
</dbReference>
<evidence type="ECO:0000256" key="7">
    <source>
        <dbReference type="PROSITE-ProRule" id="PRU00047"/>
    </source>
</evidence>
<evidence type="ECO:0000259" key="12">
    <source>
        <dbReference type="PROSITE" id="PS50175"/>
    </source>
</evidence>
<keyword evidence="10" id="KW-1133">Transmembrane helix</keyword>
<dbReference type="Pfam" id="PF05380">
    <property type="entry name" value="Peptidase_A17"/>
    <property type="match status" value="1"/>
</dbReference>
<dbReference type="Pfam" id="PF18701">
    <property type="entry name" value="DUF5641"/>
    <property type="match status" value="1"/>
</dbReference>
<dbReference type="SMART" id="SM00343">
    <property type="entry name" value="ZnF_C2HC"/>
    <property type="match status" value="3"/>
</dbReference>
<dbReference type="InterPro" id="IPR001969">
    <property type="entry name" value="Aspartic_peptidase_AS"/>
</dbReference>
<feature type="region of interest" description="Disordered" evidence="9">
    <location>
        <begin position="434"/>
        <end position="476"/>
    </location>
</feature>
<dbReference type="Gene3D" id="3.30.70.270">
    <property type="match status" value="1"/>
</dbReference>
<feature type="transmembrane region" description="Helical" evidence="10">
    <location>
        <begin position="2009"/>
        <end position="2029"/>
    </location>
</feature>
<proteinExistence type="predicted"/>
<dbReference type="GO" id="GO:0004519">
    <property type="term" value="F:endonuclease activity"/>
    <property type="evidence" value="ECO:0007669"/>
    <property type="project" value="UniProtKB-KW"/>
</dbReference>
<keyword evidence="4" id="KW-0255">Endonuclease</keyword>
<dbReference type="Proteomes" id="UP000268014">
    <property type="component" value="Unassembled WGS sequence"/>
</dbReference>
<keyword evidence="1" id="KW-0808">Transferase</keyword>
<evidence type="ECO:0000256" key="3">
    <source>
        <dbReference type="ARBA" id="ARBA00022722"/>
    </source>
</evidence>
<dbReference type="Pfam" id="PF17921">
    <property type="entry name" value="Integrase_H2C2"/>
    <property type="match status" value="1"/>
</dbReference>
<dbReference type="OMA" id="VINIACP"/>
<evidence type="ECO:0000259" key="13">
    <source>
        <dbReference type="PROSITE" id="PS50994"/>
    </source>
</evidence>
<dbReference type="Pfam" id="PF05585">
    <property type="entry name" value="DUF1758"/>
    <property type="match status" value="1"/>
</dbReference>
<keyword evidence="5" id="KW-0378">Hydrolase</keyword>
<dbReference type="GO" id="GO:0003676">
    <property type="term" value="F:nucleic acid binding"/>
    <property type="evidence" value="ECO:0007669"/>
    <property type="project" value="InterPro"/>
</dbReference>
<dbReference type="WBParaSite" id="HPLM_0000040401-mRNA-1">
    <property type="protein sequence ID" value="HPLM_0000040401-mRNA-1"/>
    <property type="gene ID" value="HPLM_0000040401"/>
</dbReference>
<dbReference type="CDD" id="cd01644">
    <property type="entry name" value="RT_pepA17"/>
    <property type="match status" value="1"/>
</dbReference>
<keyword evidence="3" id="KW-0540">Nuclease</keyword>
<dbReference type="Gene3D" id="4.10.60.10">
    <property type="entry name" value="Zinc finger, CCHC-type"/>
    <property type="match status" value="1"/>
</dbReference>
<dbReference type="GO" id="GO:0008270">
    <property type="term" value="F:zinc ion binding"/>
    <property type="evidence" value="ECO:0007669"/>
    <property type="project" value="UniProtKB-KW"/>
</dbReference>
<dbReference type="PROSITE" id="PS50175">
    <property type="entry name" value="ASP_PROT_RETROV"/>
    <property type="match status" value="1"/>
</dbReference>
<keyword evidence="8" id="KW-0175">Coiled coil</keyword>
<feature type="compositionally biased region" description="Basic residues" evidence="9">
    <location>
        <begin position="1850"/>
        <end position="1860"/>
    </location>
</feature>
<dbReference type="InterPro" id="IPR001878">
    <property type="entry name" value="Znf_CCHC"/>
</dbReference>
<organism evidence="16">
    <name type="scientific">Haemonchus placei</name>
    <name type="common">Barber's pole worm</name>
    <dbReference type="NCBI Taxonomy" id="6290"/>
    <lineage>
        <taxon>Eukaryota</taxon>
        <taxon>Metazoa</taxon>
        <taxon>Ecdysozoa</taxon>
        <taxon>Nematoda</taxon>
        <taxon>Chromadorea</taxon>
        <taxon>Rhabditida</taxon>
        <taxon>Rhabditina</taxon>
        <taxon>Rhabditomorpha</taxon>
        <taxon>Strongyloidea</taxon>
        <taxon>Trichostrongylidae</taxon>
        <taxon>Haemonchus</taxon>
    </lineage>
</organism>
<dbReference type="Gene3D" id="3.10.10.10">
    <property type="entry name" value="HIV Type 1 Reverse Transcriptase, subunit A, domain 1"/>
    <property type="match status" value="1"/>
</dbReference>
<dbReference type="GO" id="GO:0042575">
    <property type="term" value="C:DNA polymerase complex"/>
    <property type="evidence" value="ECO:0007669"/>
    <property type="project" value="UniProtKB-ARBA"/>
</dbReference>
<dbReference type="InterPro" id="IPR008042">
    <property type="entry name" value="Retrotrans_Pao"/>
</dbReference>
<dbReference type="GO" id="GO:0003964">
    <property type="term" value="F:RNA-directed DNA polymerase activity"/>
    <property type="evidence" value="ECO:0007669"/>
    <property type="project" value="UniProtKB-KW"/>
</dbReference>
<dbReference type="OrthoDB" id="5869260at2759"/>
<dbReference type="InterPro" id="IPR012337">
    <property type="entry name" value="RNaseH-like_sf"/>
</dbReference>
<feature type="region of interest" description="Disordered" evidence="9">
    <location>
        <begin position="1824"/>
        <end position="1879"/>
    </location>
</feature>
<dbReference type="Gene3D" id="2.60.98.50">
    <property type="match status" value="1"/>
</dbReference>
<keyword evidence="2" id="KW-0548">Nucleotidyltransferase</keyword>
<evidence type="ECO:0000256" key="6">
    <source>
        <dbReference type="ARBA" id="ARBA00022918"/>
    </source>
</evidence>
<dbReference type="SUPFAM" id="SSF56672">
    <property type="entry name" value="DNA/RNA polymerases"/>
    <property type="match status" value="1"/>
</dbReference>
<name>A0A0N4VSY7_HAEPC</name>
<dbReference type="Gene3D" id="3.30.420.10">
    <property type="entry name" value="Ribonuclease H-like superfamily/Ribonuclease H"/>
    <property type="match status" value="1"/>
</dbReference>
<dbReference type="InterPro" id="IPR001584">
    <property type="entry name" value="Integrase_cat-core"/>
</dbReference>
<dbReference type="InterPro" id="IPR001995">
    <property type="entry name" value="Peptidase_A2_cat"/>
</dbReference>
<feature type="compositionally biased region" description="Acidic residues" evidence="9">
    <location>
        <begin position="1864"/>
        <end position="1873"/>
    </location>
</feature>
<evidence type="ECO:0000256" key="2">
    <source>
        <dbReference type="ARBA" id="ARBA00022695"/>
    </source>
</evidence>
<keyword evidence="10" id="KW-0812">Transmembrane</keyword>
<sequence length="2625" mass="300005">MTSSLSTRQSLLTRMAGKLSSLLEEYEREVEVESQVPQEEAERRMQERQNKLHMQCQKKKLEVAEKNLNKMLDAYTAAADEMNSDTPQLQALLEKVSANSQTAQELLIRAQEAILELDLRIETNNLLTATEPRESTEESTRIQLAPLPIPKFGGKVWEWESFWSAFEHSVHSRSIDDAYKMYYLLDALTGEARESLKQFEVSGRTYALAIEHLKKKYGNKQLLVGELVDRLEKCRARTKRLEDQRRLHEEISSIVIQMELQGEVIDSSVLQKLILSKFAEPVQRHALRKKQEIKEGETWNTKMLLQELSDKIHSEIEIHRHIRSDENRPRKETELNWNNMQERKNNGAIYRQQPDDLKSFPCFYCDRKDHTPKKCPVFKTREDRLEEMRKRSLCRNCGSANHMARQCTRGPCRLCEKHGHHTSICAKTLPSDKKIGTTTTTRKPKIRATEARPTKQNLLSTAAAPTEEEKPQESSFETSLCMKTAEEGTKNFVLLGAAFAQNTATYNMERVHILLDTGADRSFITQSLADRLHLSTQDTVTLRISTFGSQAPIEKQCGITNLQLWDPLGNAHCFSVAITESIMEPLRQDKFTKDDIQFIADHGIQLSIPAHEQQAHPEVLLGCSDVFSLLQGGNQQIWQLPSGIKLIPSHIGYLVAGRRQDEVVKTMAVVQAEEEEKEGSIREKWERFLAFESAGLHDFSGTQAQEQKQTDRAVWEAFEATVTREHNGYHVRLPWAEEAIKLPDNKTLAYKRLCSTLERLKETPQVLEQYEQNFAEQISKGILEEVPDKFTNQQNRIHYLAHQAVLTPDKEFTKLRVVYDASAHLKDQPSLNDALQRGPVLLPTMLHMLLRFRIGQVAITADVEKAFLQVHLHRQDRDAVRCLWLRDTSIPPTGDNVAEYRFTRVPFGLKCSPFLLGATIKHHLSSHENKELAQEILNNVYVDNVILTATTKEEAWQKYTQSKAMFKEMNMNLRGFQTNNAEVNAKIPDTDRSTKKISKVLGIVWDSNDDQIHIRVSLEEKPRYTKRSVCEQIASIFDPMGWLTPVMVQGKLFLQELWRQQYDWDTILAEHHENEWRRIVAIISGCEFQLPRMVLPEHSQAILAIFADASCKALAACAYLVAGGESHLMFAKSRLPNAKDSPTIPKMEMNAITLATRIAYMLYQALESKITITSIKIFSDSQISLSWLATNPIRKEVGVLVKNRVTEIRNTVRLMEVPVRFGYVETAKNPADCATRGLTAEEMKSHTWWRGPEFLKYPEDAGDTPYNTFELPEDAEGESVDISNGKNENQSTCMTASTNQVAEELLDWKRHNTLDTAQSAVAYALRFLQRVTCKLKTGLKSRIEEKVPELRERHDSTYITARERNNAMEVIIRNHQCIHVNDNLRRSTKNLNLQEDKKKLLRCNGRFEEANMPESRKKPLFIVAKTPLAQCIIRQAHLPGHLGTSHTMTKIREQFWIPKLRQQVQSHIRRCMQCQKINNLPFRYPAMGPLPAMRVVRAKPFENAGIDYFGPLTVREGDKTEKAYGLIITCMITRLVHIEIVMDMSTTKLLLALRRFIARRGVPSRIISDNGPSFILGEEILRRAVQTVTSDGCFLSNMARKGIEWTTITPYAPWQGAVYERLIKSVKQSFYKTIGNRILTVDELVTIMTEVEGSLNSRPLTYQGELYDTKPLRPVDFIVKDIEISYPFENLREDDDDPPYLPPSEQIQLQTRRQAEAALLSTQKYTEQFWATWQKSYLNDLRESHKLRMDNRRTGTKSPRIGEVVLLADQNLPRHSWRMGRITELKEGSDSEIREAVVRMPNGKCLRRPVNLLVPLELEDNTISSTDACESMKESPSSPPREPHKEESGKKHHHLRKRQRINYNEEEDEEEEPSGSRRQSYAISTIQTCLLIVVCLFSPGAACETKGRNANETSVIECIKGGIRVLNEAEKYEVCSEDFCTLREKPKPNEIILFPPEIALHRHIVQWKTLEETRIKVINIACPPAPFCEQVQCWFCTANVLNPECNTTAALVTVFAIIYLLTALIYTLCYVPLVIGKPCRLCSRIVISMFRLALHTIRMIYRAVRGRNQRQRRDIEALLQAPLIAAFLILTVNSAIACQDVDIYTLKTRVCSEGKVQKCYVDTTNVIKLNTFNQEACLRITGNGTTLRQYRLTWKGLTMDCEKETLIFTRNTIQNVVDAKRCAHSGSCTEGKCEKVNETTKLPELEQGNTFPGITRCVESCGGPGCGCFYLSSGCLFYRIFHKPNDDEIYEIFRCRSWKETVAVEVRVENMEGESQTKLFNLQPTVPTTEGSFRFTITSLSIPPTPALNAYFISNGEEIALWDEQRKVMMECDSKDDAERLNCTVSHNCQCQPAELRIMCSCIDYNITAAFRNQLENRLPIRQPWGGFEISEKYENSVKARIPRLVTAELLVTIKENIHLVTKETTNARCKIPNAIATGCYNCKQGAVAELTCTSNAEHTKATVRCEEYQFSAPCTEKGEKSEFRFSSTVARVKLRCTVSCGSTATEFEVTGILKWVRTIRESMRRIVKGETTVEEEIVLPDFGHILDTIISSYRTVMLTFAGFAIALVLGYIFLWACGLRLVISISRFTFKVLLGTVIVPFRIARRIFNRALHRRQKSRHIKQF</sequence>
<evidence type="ECO:0000256" key="1">
    <source>
        <dbReference type="ARBA" id="ARBA00022679"/>
    </source>
</evidence>
<dbReference type="PANTHER" id="PTHR47331">
    <property type="entry name" value="PHD-TYPE DOMAIN-CONTAINING PROTEIN"/>
    <property type="match status" value="1"/>
</dbReference>
<dbReference type="InterPro" id="IPR009878">
    <property type="entry name" value="Phlebovirus_G2_fusion"/>
</dbReference>
<dbReference type="Gene3D" id="1.10.340.70">
    <property type="match status" value="1"/>
</dbReference>
<feature type="domain" description="Integrase catalytic" evidence="13">
    <location>
        <begin position="1496"/>
        <end position="1682"/>
    </location>
</feature>
<dbReference type="InterPro" id="IPR040676">
    <property type="entry name" value="DUF5641"/>
</dbReference>
<dbReference type="PANTHER" id="PTHR47331:SF5">
    <property type="entry name" value="RIBONUCLEASE H"/>
    <property type="match status" value="1"/>
</dbReference>
<accession>A0A0N4VSY7</accession>
<keyword evidence="15" id="KW-1185">Reference proteome</keyword>
<dbReference type="GO" id="GO:0004190">
    <property type="term" value="F:aspartic-type endopeptidase activity"/>
    <property type="evidence" value="ECO:0007669"/>
    <property type="project" value="InterPro"/>
</dbReference>
<dbReference type="SUPFAM" id="SSF53098">
    <property type="entry name" value="Ribonuclease H-like"/>
    <property type="match status" value="1"/>
</dbReference>
<dbReference type="PROSITE" id="PS50994">
    <property type="entry name" value="INTEGRASE"/>
    <property type="match status" value="1"/>
</dbReference>
<feature type="domain" description="CCHC-type" evidence="11">
    <location>
        <begin position="394"/>
        <end position="409"/>
    </location>
</feature>
<dbReference type="STRING" id="6290.A0A0N4VSY7"/>
<dbReference type="GO" id="GO:0015074">
    <property type="term" value="P:DNA integration"/>
    <property type="evidence" value="ECO:0007669"/>
    <property type="project" value="InterPro"/>
</dbReference>
<gene>
    <name evidence="14" type="ORF">HPLM_LOCUS405</name>
</gene>
<evidence type="ECO:0000256" key="4">
    <source>
        <dbReference type="ARBA" id="ARBA00022759"/>
    </source>
</evidence>
<evidence type="ECO:0000313" key="14">
    <source>
        <dbReference type="EMBL" id="VDO05302.1"/>
    </source>
</evidence>
<dbReference type="EMBL" id="UZAF01000273">
    <property type="protein sequence ID" value="VDO05302.1"/>
    <property type="molecule type" value="Genomic_DNA"/>
</dbReference>
<feature type="coiled-coil region" evidence="8">
    <location>
        <begin position="224"/>
        <end position="251"/>
    </location>
</feature>
<dbReference type="GO" id="GO:0006508">
    <property type="term" value="P:proteolysis"/>
    <property type="evidence" value="ECO:0007669"/>
    <property type="project" value="InterPro"/>
</dbReference>
<evidence type="ECO:0000313" key="15">
    <source>
        <dbReference type="Proteomes" id="UP000268014"/>
    </source>
</evidence>
<keyword evidence="10" id="KW-0472">Membrane</keyword>